<evidence type="ECO:0000256" key="6">
    <source>
        <dbReference type="ARBA" id="ARBA00038853"/>
    </source>
</evidence>
<dbReference type="SUPFAM" id="SSF50104">
    <property type="entry name" value="Translation proteins SH3-like domain"/>
    <property type="match status" value="1"/>
</dbReference>
<evidence type="ECO:0000313" key="18">
    <source>
        <dbReference type="Proteomes" id="UP000494256"/>
    </source>
</evidence>
<evidence type="ECO:0000256" key="10">
    <source>
        <dbReference type="ARBA" id="ARBA00042988"/>
    </source>
</evidence>
<evidence type="ECO:0000256" key="5">
    <source>
        <dbReference type="ARBA" id="ARBA00023274"/>
    </source>
</evidence>
<accession>A0A8S0Z418</accession>
<evidence type="ECO:0000259" key="16">
    <source>
        <dbReference type="Pfam" id="PF22725"/>
    </source>
</evidence>
<dbReference type="InterPro" id="IPR036291">
    <property type="entry name" value="NAD(P)-bd_dom_sf"/>
</dbReference>
<proteinExistence type="inferred from homology"/>
<keyword evidence="5" id="KW-0687">Ribonucleoprotein</keyword>
<organism evidence="17 18">
    <name type="scientific">Arctia plantaginis</name>
    <name type="common">Wood tiger moth</name>
    <name type="synonym">Phalaena plantaginis</name>
    <dbReference type="NCBI Taxonomy" id="874455"/>
    <lineage>
        <taxon>Eukaryota</taxon>
        <taxon>Metazoa</taxon>
        <taxon>Ecdysozoa</taxon>
        <taxon>Arthropoda</taxon>
        <taxon>Hexapoda</taxon>
        <taxon>Insecta</taxon>
        <taxon>Pterygota</taxon>
        <taxon>Neoptera</taxon>
        <taxon>Endopterygota</taxon>
        <taxon>Lepidoptera</taxon>
        <taxon>Glossata</taxon>
        <taxon>Ditrysia</taxon>
        <taxon>Noctuoidea</taxon>
        <taxon>Erebidae</taxon>
        <taxon>Arctiinae</taxon>
        <taxon>Arctia</taxon>
    </lineage>
</organism>
<dbReference type="InterPro" id="IPR041991">
    <property type="entry name" value="Ribosomal_eL27_KOW"/>
</dbReference>
<dbReference type="GO" id="GO:0006412">
    <property type="term" value="P:translation"/>
    <property type="evidence" value="ECO:0007669"/>
    <property type="project" value="InterPro"/>
</dbReference>
<evidence type="ECO:0000256" key="4">
    <source>
        <dbReference type="ARBA" id="ARBA00023002"/>
    </source>
</evidence>
<evidence type="ECO:0000256" key="2">
    <source>
        <dbReference type="ARBA" id="ARBA00010928"/>
    </source>
</evidence>
<comment type="similarity">
    <text evidence="1">Belongs to the eukaryotic ribosomal protein eL27 family.</text>
</comment>
<dbReference type="Gene3D" id="3.30.360.10">
    <property type="entry name" value="Dihydrodipicolinate Reductase, domain 2"/>
    <property type="match status" value="1"/>
</dbReference>
<keyword evidence="14" id="KW-0732">Signal</keyword>
<keyword evidence="4" id="KW-0560">Oxidoreductase</keyword>
<feature type="domain" description="GFO/IDH/MocA-like oxidoreductase" evidence="16">
    <location>
        <begin position="289"/>
        <end position="399"/>
    </location>
</feature>
<dbReference type="EC" id="1.3.1.20" evidence="6"/>
<dbReference type="CDD" id="cd06090">
    <property type="entry name" value="KOW_RPL27"/>
    <property type="match status" value="1"/>
</dbReference>
<evidence type="ECO:0000256" key="11">
    <source>
        <dbReference type="ARBA" id="ARBA00043025"/>
    </source>
</evidence>
<dbReference type="InterPro" id="IPR000683">
    <property type="entry name" value="Gfo/Idh/MocA-like_OxRdtase_N"/>
</dbReference>
<comment type="catalytic activity">
    <reaction evidence="13">
        <text>D-xylose + NADP(+) = D-xylono-1,5-lactone + NADPH + H(+)</text>
        <dbReference type="Rhea" id="RHEA:22000"/>
        <dbReference type="ChEBI" id="CHEBI:15378"/>
        <dbReference type="ChEBI" id="CHEBI:15867"/>
        <dbReference type="ChEBI" id="CHEBI:53455"/>
        <dbReference type="ChEBI" id="CHEBI:57783"/>
        <dbReference type="ChEBI" id="CHEBI:58349"/>
        <dbReference type="EC" id="1.1.1.179"/>
    </reaction>
</comment>
<dbReference type="GO" id="GO:0047837">
    <property type="term" value="F:D-xylose 1-dehydrogenase (NADP+) activity"/>
    <property type="evidence" value="ECO:0007669"/>
    <property type="project" value="UniProtKB-EC"/>
</dbReference>
<dbReference type="PANTHER" id="PTHR22604:SF105">
    <property type="entry name" value="TRANS-1,2-DIHYDROBENZENE-1,2-DIOL DEHYDROGENASE"/>
    <property type="match status" value="1"/>
</dbReference>
<dbReference type="GO" id="GO:0003735">
    <property type="term" value="F:structural constituent of ribosome"/>
    <property type="evidence" value="ECO:0007669"/>
    <property type="project" value="InterPro"/>
</dbReference>
<evidence type="ECO:0000256" key="7">
    <source>
        <dbReference type="ARBA" id="ARBA00038984"/>
    </source>
</evidence>
<evidence type="ECO:0000256" key="14">
    <source>
        <dbReference type="SAM" id="SignalP"/>
    </source>
</evidence>
<feature type="chain" id="PRO_5035804627" description="Trans-1,2-dihydrobenzene-1,2-diol dehydrogenase" evidence="14">
    <location>
        <begin position="20"/>
        <end position="490"/>
    </location>
</feature>
<dbReference type="InterPro" id="IPR055170">
    <property type="entry name" value="GFO_IDH_MocA-like_dom"/>
</dbReference>
<dbReference type="GO" id="GO:1990904">
    <property type="term" value="C:ribonucleoprotein complex"/>
    <property type="evidence" value="ECO:0007669"/>
    <property type="project" value="UniProtKB-KW"/>
</dbReference>
<dbReference type="GO" id="GO:0047115">
    <property type="term" value="F:trans-1,2-dihydrobenzene-1,2-diol dehydrogenase activity"/>
    <property type="evidence" value="ECO:0007669"/>
    <property type="project" value="UniProtKB-EC"/>
</dbReference>
<dbReference type="Gene3D" id="3.40.50.720">
    <property type="entry name" value="NAD(P)-binding Rossmann-like Domain"/>
    <property type="match status" value="1"/>
</dbReference>
<dbReference type="OrthoDB" id="413404at2759"/>
<comment type="catalytic activity">
    <reaction evidence="12">
        <text>(1R,2R)-1,2-dihydrobenzene-1,2-diol + NADP(+) = catechol + NADPH + H(+)</text>
        <dbReference type="Rhea" id="RHEA:16729"/>
        <dbReference type="ChEBI" id="CHEBI:10702"/>
        <dbReference type="ChEBI" id="CHEBI:15378"/>
        <dbReference type="ChEBI" id="CHEBI:18135"/>
        <dbReference type="ChEBI" id="CHEBI:57783"/>
        <dbReference type="ChEBI" id="CHEBI:58349"/>
        <dbReference type="EC" id="1.3.1.20"/>
    </reaction>
</comment>
<evidence type="ECO:0000256" key="8">
    <source>
        <dbReference type="ARBA" id="ARBA00040603"/>
    </source>
</evidence>
<feature type="signal peptide" evidence="14">
    <location>
        <begin position="1"/>
        <end position="19"/>
    </location>
</feature>
<dbReference type="EC" id="1.1.1.179" evidence="7"/>
<comment type="caution">
    <text evidence="17">The sequence shown here is derived from an EMBL/GenBank/DDBJ whole genome shotgun (WGS) entry which is preliminary data.</text>
</comment>
<comment type="similarity">
    <text evidence="2">Belongs to the Gfo/Idh/MocA family.</text>
</comment>
<dbReference type="EMBL" id="CADEBD010000276">
    <property type="protein sequence ID" value="CAB3227268.1"/>
    <property type="molecule type" value="Genomic_DNA"/>
</dbReference>
<dbReference type="SUPFAM" id="SSF55347">
    <property type="entry name" value="Glyceraldehyde-3-phosphate dehydrogenase-like, C-terminal domain"/>
    <property type="match status" value="1"/>
</dbReference>
<dbReference type="SUPFAM" id="SSF51735">
    <property type="entry name" value="NAD(P)-binding Rossmann-fold domains"/>
    <property type="match status" value="1"/>
</dbReference>
<evidence type="ECO:0000256" key="13">
    <source>
        <dbReference type="ARBA" id="ARBA00049233"/>
    </source>
</evidence>
<gene>
    <name evidence="17" type="ORF">APLA_LOCUS2916</name>
</gene>
<evidence type="ECO:0000256" key="3">
    <source>
        <dbReference type="ARBA" id="ARBA00022980"/>
    </source>
</evidence>
<dbReference type="GO" id="GO:0005840">
    <property type="term" value="C:ribosome"/>
    <property type="evidence" value="ECO:0007669"/>
    <property type="project" value="UniProtKB-KW"/>
</dbReference>
<dbReference type="Pfam" id="PF01408">
    <property type="entry name" value="GFO_IDH_MocA"/>
    <property type="match status" value="1"/>
</dbReference>
<keyword evidence="3" id="KW-0689">Ribosomal protein</keyword>
<dbReference type="Pfam" id="PF01777">
    <property type="entry name" value="Ribosomal_L27e"/>
    <property type="match status" value="1"/>
</dbReference>
<evidence type="ECO:0000256" key="1">
    <source>
        <dbReference type="ARBA" id="ARBA00009124"/>
    </source>
</evidence>
<feature type="domain" description="Gfo/Idh/MocA-like oxidoreductase N-terminal" evidence="15">
    <location>
        <begin position="155"/>
        <end position="274"/>
    </location>
</feature>
<dbReference type="Pfam" id="PF22725">
    <property type="entry name" value="GFO_IDH_MocA_C3"/>
    <property type="match status" value="1"/>
</dbReference>
<protein>
    <recommendedName>
        <fullName evidence="8">Trans-1,2-dihydrobenzene-1,2-diol dehydrogenase</fullName>
        <ecNumber evidence="7">1.1.1.179</ecNumber>
        <ecNumber evidence="6">1.3.1.20</ecNumber>
    </recommendedName>
    <alternativeName>
        <fullName evidence="11">D-xylose 1-dehydrogenase</fullName>
    </alternativeName>
    <alternativeName>
        <fullName evidence="10">D-xylose-NADP dehydrogenase</fullName>
    </alternativeName>
    <alternativeName>
        <fullName evidence="9">Dimeric dihydrodiol dehydrogenase</fullName>
    </alternativeName>
</protein>
<dbReference type="InterPro" id="IPR038655">
    <property type="entry name" value="Ribosomal_eL27_sf"/>
</dbReference>
<sequence>MKIFFALATLFLFLSTGKRNIHPKWAIVVKNYDEGTSEKPYGHAFVAGIDRYPRKVHKRMGKNKIHKRSKVKPFVKVVNYNHLMPTRYSVDFSFEKFSAKDLKDPAKRKKLRFNTRDKVDLQSLSLQIRTWRKYYVTILKYSIEEANRSSRKMTLRWGIVTAGKISNDFVNALNSYPDKGDQEIVAVAARDKNRASEFAKTHNIKKVFDSYQELARSNDIDIAYIGALNSDHYGLTTLFLENGKHVLCEKPFCLNYKQTQSLINLAKKKKLFLMEALWARFAPAYVDLEKDIKSGRLGEVKFVEANFGINAKDVARLNTKEQGGGALLDLGIYLLHLSQFVFKEEPIKVTAIGTLFDSGVDESETIILEYSGGRKAVLNANSTLRLWNKATIYGTEGRVTLEDPFHFPSKVTQVDGSVKVYKLHSSNLPYVFENSAGLVYEALEVERCIKAGLLESPQFAHKDTIMISKLLDTIRKQLGVHFDADDEEYP</sequence>
<dbReference type="InterPro" id="IPR008991">
    <property type="entry name" value="Translation_prot_SH3-like_sf"/>
</dbReference>
<evidence type="ECO:0000259" key="15">
    <source>
        <dbReference type="Pfam" id="PF01408"/>
    </source>
</evidence>
<dbReference type="AlphaFoldDB" id="A0A8S0Z418"/>
<evidence type="ECO:0000256" key="12">
    <source>
        <dbReference type="ARBA" id="ARBA00047423"/>
    </source>
</evidence>
<evidence type="ECO:0000313" key="17">
    <source>
        <dbReference type="EMBL" id="CAB3227268.1"/>
    </source>
</evidence>
<name>A0A8S0Z418_ARCPL</name>
<dbReference type="GO" id="GO:0000166">
    <property type="term" value="F:nucleotide binding"/>
    <property type="evidence" value="ECO:0007669"/>
    <property type="project" value="InterPro"/>
</dbReference>
<dbReference type="InterPro" id="IPR001141">
    <property type="entry name" value="Ribosomal_eL27"/>
</dbReference>
<dbReference type="Gene3D" id="2.30.30.770">
    <property type="match status" value="1"/>
</dbReference>
<dbReference type="Proteomes" id="UP000494256">
    <property type="component" value="Unassembled WGS sequence"/>
</dbReference>
<dbReference type="PANTHER" id="PTHR22604">
    <property type="entry name" value="OXIDOREDUCTASES"/>
    <property type="match status" value="1"/>
</dbReference>
<evidence type="ECO:0000256" key="9">
    <source>
        <dbReference type="ARBA" id="ARBA00042926"/>
    </source>
</evidence>
<dbReference type="InterPro" id="IPR050984">
    <property type="entry name" value="Gfo/Idh/MocA_domain"/>
</dbReference>
<reference evidence="17 18" key="1">
    <citation type="submission" date="2020-04" db="EMBL/GenBank/DDBJ databases">
        <authorList>
            <person name="Wallbank WR R."/>
            <person name="Pardo Diaz C."/>
            <person name="Kozak K."/>
            <person name="Martin S."/>
            <person name="Jiggins C."/>
            <person name="Moest M."/>
            <person name="Warren A I."/>
            <person name="Byers J.R.P. K."/>
            <person name="Montejo-Kovacevich G."/>
            <person name="Yen C E."/>
        </authorList>
    </citation>
    <scope>NUCLEOTIDE SEQUENCE [LARGE SCALE GENOMIC DNA]</scope>
</reference>